<reference evidence="2 3" key="1">
    <citation type="journal article" date="2023" name="Plants (Basel)">
        <title>Bridging the Gap: Combining Genomics and Transcriptomics Approaches to Understand Stylosanthes scabra, an Orphan Legume from the Brazilian Caatinga.</title>
        <authorList>
            <person name="Ferreira-Neto J.R.C."/>
            <person name="da Silva M.D."/>
            <person name="Binneck E."/>
            <person name="de Melo N.F."/>
            <person name="da Silva R.H."/>
            <person name="de Melo A.L.T.M."/>
            <person name="Pandolfi V."/>
            <person name="Bustamante F.O."/>
            <person name="Brasileiro-Vidal A.C."/>
            <person name="Benko-Iseppon A.M."/>
        </authorList>
    </citation>
    <scope>NUCLEOTIDE SEQUENCE [LARGE SCALE GENOMIC DNA]</scope>
    <source>
        <tissue evidence="2">Leaves</tissue>
    </source>
</reference>
<proteinExistence type="predicted"/>
<gene>
    <name evidence="2" type="ORF">PIB30_029361</name>
</gene>
<comment type="caution">
    <text evidence="2">The sequence shown here is derived from an EMBL/GenBank/DDBJ whole genome shotgun (WGS) entry which is preliminary data.</text>
</comment>
<keyword evidence="3" id="KW-1185">Reference proteome</keyword>
<accession>A0ABU6SBH2</accession>
<evidence type="ECO:0000256" key="1">
    <source>
        <dbReference type="SAM" id="MobiDB-lite"/>
    </source>
</evidence>
<name>A0ABU6SBH2_9FABA</name>
<sequence>MRVEAKLKESFEKKKKNVIARVKESLKEKAPNGGGSSGSSPQPKRKKQKETSYPEKKKRKKRKEPDEGMNKRIQKKKKGPDKVKEIKSSNLAGMLGELEKILHHHKGADAHLPNIKPQKVKNQCTTLLDLLIDPRFSRVVLKFLREEKEGNKDEPFV</sequence>
<feature type="region of interest" description="Disordered" evidence="1">
    <location>
        <begin position="1"/>
        <end position="87"/>
    </location>
</feature>
<evidence type="ECO:0000313" key="3">
    <source>
        <dbReference type="Proteomes" id="UP001341840"/>
    </source>
</evidence>
<feature type="compositionally biased region" description="Basic and acidic residues" evidence="1">
    <location>
        <begin position="1"/>
        <end position="12"/>
    </location>
</feature>
<dbReference type="Proteomes" id="UP001341840">
    <property type="component" value="Unassembled WGS sequence"/>
</dbReference>
<evidence type="ECO:0000313" key="2">
    <source>
        <dbReference type="EMBL" id="MED6133571.1"/>
    </source>
</evidence>
<protein>
    <submittedName>
        <fullName evidence="2">Uncharacterized protein</fullName>
    </submittedName>
</protein>
<dbReference type="EMBL" id="JASCZI010060534">
    <property type="protein sequence ID" value="MED6133571.1"/>
    <property type="molecule type" value="Genomic_DNA"/>
</dbReference>
<organism evidence="2 3">
    <name type="scientific">Stylosanthes scabra</name>
    <dbReference type="NCBI Taxonomy" id="79078"/>
    <lineage>
        <taxon>Eukaryota</taxon>
        <taxon>Viridiplantae</taxon>
        <taxon>Streptophyta</taxon>
        <taxon>Embryophyta</taxon>
        <taxon>Tracheophyta</taxon>
        <taxon>Spermatophyta</taxon>
        <taxon>Magnoliopsida</taxon>
        <taxon>eudicotyledons</taxon>
        <taxon>Gunneridae</taxon>
        <taxon>Pentapetalae</taxon>
        <taxon>rosids</taxon>
        <taxon>fabids</taxon>
        <taxon>Fabales</taxon>
        <taxon>Fabaceae</taxon>
        <taxon>Papilionoideae</taxon>
        <taxon>50 kb inversion clade</taxon>
        <taxon>dalbergioids sensu lato</taxon>
        <taxon>Dalbergieae</taxon>
        <taxon>Pterocarpus clade</taxon>
        <taxon>Stylosanthes</taxon>
    </lineage>
</organism>
<feature type="compositionally biased region" description="Basic and acidic residues" evidence="1">
    <location>
        <begin position="21"/>
        <end position="30"/>
    </location>
</feature>